<dbReference type="EMBL" id="JAUZMY010000040">
    <property type="protein sequence ID" value="MEE2041042.1"/>
    <property type="molecule type" value="Genomic_DNA"/>
</dbReference>
<dbReference type="RefSeq" id="WP_330094805.1">
    <property type="nucleotide sequence ID" value="NZ_JAUZMY010000040.1"/>
</dbReference>
<proteinExistence type="predicted"/>
<dbReference type="Proteomes" id="UP001356095">
    <property type="component" value="Unassembled WGS sequence"/>
</dbReference>
<feature type="compositionally biased region" description="Low complexity" evidence="1">
    <location>
        <begin position="147"/>
        <end position="156"/>
    </location>
</feature>
<accession>A0ABU7KFQ6</accession>
<organism evidence="2 3">
    <name type="scientific">Nocardiopsis codii</name>
    <dbReference type="NCBI Taxonomy" id="3065942"/>
    <lineage>
        <taxon>Bacteria</taxon>
        <taxon>Bacillati</taxon>
        <taxon>Actinomycetota</taxon>
        <taxon>Actinomycetes</taxon>
        <taxon>Streptosporangiales</taxon>
        <taxon>Nocardiopsidaceae</taxon>
        <taxon>Nocardiopsis</taxon>
    </lineage>
</organism>
<name>A0ABU7KFQ6_9ACTN</name>
<keyword evidence="3" id="KW-1185">Reference proteome</keyword>
<comment type="caution">
    <text evidence="2">The sequence shown here is derived from an EMBL/GenBank/DDBJ whole genome shotgun (WGS) entry which is preliminary data.</text>
</comment>
<evidence type="ECO:0000313" key="2">
    <source>
        <dbReference type="EMBL" id="MEE2041042.1"/>
    </source>
</evidence>
<evidence type="ECO:0000313" key="3">
    <source>
        <dbReference type="Proteomes" id="UP001356095"/>
    </source>
</evidence>
<protein>
    <recommendedName>
        <fullName evidence="4">DivIVA domain-containing protein</fullName>
    </recommendedName>
</protein>
<feature type="region of interest" description="Disordered" evidence="1">
    <location>
        <begin position="100"/>
        <end position="195"/>
    </location>
</feature>
<evidence type="ECO:0008006" key="4">
    <source>
        <dbReference type="Google" id="ProtNLM"/>
    </source>
</evidence>
<reference evidence="2 3" key="1">
    <citation type="submission" date="2023-08" db="EMBL/GenBank/DDBJ databases">
        <authorList>
            <person name="Girao M."/>
            <person name="Carvalho M.F."/>
        </authorList>
    </citation>
    <scope>NUCLEOTIDE SEQUENCE [LARGE SCALE GENOMIC DNA]</scope>
    <source>
        <strain evidence="2 3">CT-R113</strain>
    </source>
</reference>
<feature type="compositionally biased region" description="Basic and acidic residues" evidence="1">
    <location>
        <begin position="171"/>
        <end position="185"/>
    </location>
</feature>
<evidence type="ECO:0000256" key="1">
    <source>
        <dbReference type="SAM" id="MobiDB-lite"/>
    </source>
</evidence>
<gene>
    <name evidence="2" type="ORF">Q8791_27850</name>
</gene>
<sequence length="195" mass="20899">MPVFIMILVAVAALAVLVGVVYVVLGKGGQLARFEADYPPLPLPDDRPVGAHDLGRVMLPLALWGYHVRAVDELLLRLTVTLRERDERIGDLEWRLSRLDPSYVPEGTGPDPDTRLPGDAYAPESSYAPEETSTTEDVPTPEDARVPGDGYAADDGPGSRGGAGAEDDSERDPRADGDAEHRTDTDDAAVGGNQR</sequence>